<organism evidence="2 3">
    <name type="scientific">Niallia hominis</name>
    <dbReference type="NCBI Taxonomy" id="3133173"/>
    <lineage>
        <taxon>Bacteria</taxon>
        <taxon>Bacillati</taxon>
        <taxon>Bacillota</taxon>
        <taxon>Bacilli</taxon>
        <taxon>Bacillales</taxon>
        <taxon>Bacillaceae</taxon>
        <taxon>Niallia</taxon>
    </lineage>
</organism>
<dbReference type="SUPFAM" id="SSF56988">
    <property type="entry name" value="Anthrax protective antigen"/>
    <property type="match status" value="1"/>
</dbReference>
<dbReference type="Proteomes" id="UP001465426">
    <property type="component" value="Unassembled WGS sequence"/>
</dbReference>
<feature type="non-terminal residue" evidence="2">
    <location>
        <position position="109"/>
    </location>
</feature>
<proteinExistence type="predicted"/>
<keyword evidence="3" id="KW-1185">Reference proteome</keyword>
<feature type="domain" description="PA14" evidence="1">
    <location>
        <begin position="33"/>
        <end position="103"/>
    </location>
</feature>
<dbReference type="RefSeq" id="WP_349205403.1">
    <property type="nucleotide sequence ID" value="NZ_JBBMFN010000091.1"/>
</dbReference>
<evidence type="ECO:0000259" key="1">
    <source>
        <dbReference type="Pfam" id="PF07691"/>
    </source>
</evidence>
<gene>
    <name evidence="2" type="ORF">WMO63_21835</name>
</gene>
<sequence length="109" mass="12350">MNRYFFSSLLVLVVSLLIFIGIPNARINADENDSVYREKTETVQYNWGNGSPSPSIPVDNFTAIFDQTRIFEPGNYFIQTLADDGVKVEADGKWLIDRWGANTNEVDRA</sequence>
<evidence type="ECO:0000313" key="2">
    <source>
        <dbReference type="EMBL" id="MEQ2468304.1"/>
    </source>
</evidence>
<accession>A0ABV1F8U6</accession>
<dbReference type="EMBL" id="JBBMFN010000091">
    <property type="protein sequence ID" value="MEQ2468304.1"/>
    <property type="molecule type" value="Genomic_DNA"/>
</dbReference>
<name>A0ABV1F8U6_9BACI</name>
<dbReference type="Pfam" id="PF07691">
    <property type="entry name" value="PA14"/>
    <property type="match status" value="1"/>
</dbReference>
<dbReference type="InterPro" id="IPR011658">
    <property type="entry name" value="PA14_dom"/>
</dbReference>
<evidence type="ECO:0000313" key="3">
    <source>
        <dbReference type="Proteomes" id="UP001465426"/>
    </source>
</evidence>
<comment type="caution">
    <text evidence="2">The sequence shown here is derived from an EMBL/GenBank/DDBJ whole genome shotgun (WGS) entry which is preliminary data.</text>
</comment>
<protein>
    <submittedName>
        <fullName evidence="2">PA14 domain-containing protein</fullName>
    </submittedName>
</protein>
<reference evidence="2 3" key="1">
    <citation type="submission" date="2024-03" db="EMBL/GenBank/DDBJ databases">
        <title>Human intestinal bacterial collection.</title>
        <authorList>
            <person name="Pauvert C."/>
            <person name="Hitch T.C.A."/>
            <person name="Clavel T."/>
        </authorList>
    </citation>
    <scope>NUCLEOTIDE SEQUENCE [LARGE SCALE GENOMIC DNA]</scope>
    <source>
        <strain evidence="2 3">CLA-SR-H024</strain>
    </source>
</reference>